<dbReference type="PANTHER" id="PTHR22957:SF457">
    <property type="entry name" value="RABGAP_TBC DOMAIN-CONTAINING PROTEIN"/>
    <property type="match status" value="1"/>
</dbReference>
<dbReference type="InterPro" id="IPR000195">
    <property type="entry name" value="Rab-GAP-TBC_dom"/>
</dbReference>
<comment type="caution">
    <text evidence="2">The sequence shown here is derived from an EMBL/GenBank/DDBJ whole genome shotgun (WGS) entry which is preliminary data.</text>
</comment>
<gene>
    <name evidence="2" type="ORF">PROFUN_04949</name>
</gene>
<dbReference type="Gene3D" id="1.10.10.750">
    <property type="entry name" value="Ypt/Rab-GAP domain of gyp1p, domain 1"/>
    <property type="match status" value="1"/>
</dbReference>
<dbReference type="Gene3D" id="1.10.8.270">
    <property type="entry name" value="putative rabgap domain of human tbc1 domain family member 14 like domains"/>
    <property type="match status" value="1"/>
</dbReference>
<dbReference type="STRING" id="1890364.A0A2P6NSM7"/>
<organism evidence="2 3">
    <name type="scientific">Planoprotostelium fungivorum</name>
    <dbReference type="NCBI Taxonomy" id="1890364"/>
    <lineage>
        <taxon>Eukaryota</taxon>
        <taxon>Amoebozoa</taxon>
        <taxon>Evosea</taxon>
        <taxon>Variosea</taxon>
        <taxon>Cavosteliida</taxon>
        <taxon>Cavosteliaceae</taxon>
        <taxon>Planoprotostelium</taxon>
    </lineage>
</organism>
<evidence type="ECO:0000313" key="3">
    <source>
        <dbReference type="Proteomes" id="UP000241769"/>
    </source>
</evidence>
<dbReference type="EMBL" id="MDYQ01000024">
    <property type="protein sequence ID" value="PRP86967.1"/>
    <property type="molecule type" value="Genomic_DNA"/>
</dbReference>
<dbReference type="OrthoDB" id="26371at2759"/>
<evidence type="ECO:0000259" key="1">
    <source>
        <dbReference type="PROSITE" id="PS50086"/>
    </source>
</evidence>
<dbReference type="SMART" id="SM00164">
    <property type="entry name" value="TBC"/>
    <property type="match status" value="1"/>
</dbReference>
<dbReference type="Gene3D" id="1.10.472.80">
    <property type="entry name" value="Ypt/Rab-GAP domain of gyp1p, domain 3"/>
    <property type="match status" value="1"/>
</dbReference>
<dbReference type="Proteomes" id="UP000241769">
    <property type="component" value="Unassembled WGS sequence"/>
</dbReference>
<dbReference type="Pfam" id="PF00566">
    <property type="entry name" value="RabGAP-TBC"/>
    <property type="match status" value="1"/>
</dbReference>
<reference evidence="2 3" key="1">
    <citation type="journal article" date="2018" name="Genome Biol. Evol.">
        <title>Multiple Roots of Fruiting Body Formation in Amoebozoa.</title>
        <authorList>
            <person name="Hillmann F."/>
            <person name="Forbes G."/>
            <person name="Novohradska S."/>
            <person name="Ferling I."/>
            <person name="Riege K."/>
            <person name="Groth M."/>
            <person name="Westermann M."/>
            <person name="Marz M."/>
            <person name="Spaller T."/>
            <person name="Winckler T."/>
            <person name="Schaap P."/>
            <person name="Glockner G."/>
        </authorList>
    </citation>
    <scope>NUCLEOTIDE SEQUENCE [LARGE SCALE GENOMIC DNA]</scope>
    <source>
        <strain evidence="2 3">Jena</strain>
    </source>
</reference>
<dbReference type="GO" id="GO:0005096">
    <property type="term" value="F:GTPase activator activity"/>
    <property type="evidence" value="ECO:0007669"/>
    <property type="project" value="TreeGrafter"/>
</dbReference>
<protein>
    <submittedName>
        <fullName evidence="2">RabGAP/TBC domain-containing protein</fullName>
    </submittedName>
</protein>
<name>A0A2P6NSM7_9EUKA</name>
<dbReference type="PROSITE" id="PS50086">
    <property type="entry name" value="TBC_RABGAP"/>
    <property type="match status" value="1"/>
</dbReference>
<proteinExistence type="predicted"/>
<feature type="domain" description="Rab-GAP TBC" evidence="1">
    <location>
        <begin position="79"/>
        <end position="303"/>
    </location>
</feature>
<keyword evidence="3" id="KW-1185">Reference proteome</keyword>
<dbReference type="SUPFAM" id="SSF47923">
    <property type="entry name" value="Ypt/Rab-GAP domain of gyp1p"/>
    <property type="match status" value="2"/>
</dbReference>
<sequence length="402" mass="47523">MNKLWRLQTFIQDFFPKGQKRRTDGQLSPPSVRTQNLQESCLSVAVVNQDEERKLDAFLQILARPVIDFEELRSASWKGIPEQVRPLCWQILLGYVPCESQYRLQALERKRSRYFELTLSYFKDAAEDESTMMQIDLDIPRTIPRGLEGNCLEDVRLQQIMRRTLYIWSMENEYTTYFQGLTDVCCQMMLVLLSWYVEPSRYSENMLDAQSCSQLEADTYWCFSIFMDGMKHYHTDNLNIGMEAALHRVRDVVETIDEPLLEHFDREGVMMMQFAVRWMLCLLTREFDLSSVSRIWDTYIAEGEHHMSDFHFHLCASLILKFRHQLKQMDFSEALTMLQHLPTQEWKTEETEELIWRACVSREVQRRIQYLCLIGAVTQITALRAMVKMMEQAETITSKKEG</sequence>
<evidence type="ECO:0000313" key="2">
    <source>
        <dbReference type="EMBL" id="PRP86967.1"/>
    </source>
</evidence>
<dbReference type="AlphaFoldDB" id="A0A2P6NSM7"/>
<accession>A0A2P6NSM7</accession>
<dbReference type="InParanoid" id="A0A2P6NSM7"/>
<dbReference type="PANTHER" id="PTHR22957">
    <property type="entry name" value="TBC1 DOMAIN FAMILY MEMBER GTPASE-ACTIVATING PROTEIN"/>
    <property type="match status" value="1"/>
</dbReference>
<dbReference type="InterPro" id="IPR035969">
    <property type="entry name" value="Rab-GAP_TBC_sf"/>
</dbReference>